<keyword evidence="3" id="KW-1185">Reference proteome</keyword>
<protein>
    <submittedName>
        <fullName evidence="2">Uncharacterized protein</fullName>
    </submittedName>
</protein>
<dbReference type="Proteomes" id="UP000799439">
    <property type="component" value="Unassembled WGS sequence"/>
</dbReference>
<reference evidence="2" key="1">
    <citation type="journal article" date="2020" name="Stud. Mycol.">
        <title>101 Dothideomycetes genomes: a test case for predicting lifestyles and emergence of pathogens.</title>
        <authorList>
            <person name="Haridas S."/>
            <person name="Albert R."/>
            <person name="Binder M."/>
            <person name="Bloem J."/>
            <person name="Labutti K."/>
            <person name="Salamov A."/>
            <person name="Andreopoulos B."/>
            <person name="Baker S."/>
            <person name="Barry K."/>
            <person name="Bills G."/>
            <person name="Bluhm B."/>
            <person name="Cannon C."/>
            <person name="Castanera R."/>
            <person name="Culley D."/>
            <person name="Daum C."/>
            <person name="Ezra D."/>
            <person name="Gonzalez J."/>
            <person name="Henrissat B."/>
            <person name="Kuo A."/>
            <person name="Liang C."/>
            <person name="Lipzen A."/>
            <person name="Lutzoni F."/>
            <person name="Magnuson J."/>
            <person name="Mondo S."/>
            <person name="Nolan M."/>
            <person name="Ohm R."/>
            <person name="Pangilinan J."/>
            <person name="Park H.-J."/>
            <person name="Ramirez L."/>
            <person name="Alfaro M."/>
            <person name="Sun H."/>
            <person name="Tritt A."/>
            <person name="Yoshinaga Y."/>
            <person name="Zwiers L.-H."/>
            <person name="Turgeon B."/>
            <person name="Goodwin S."/>
            <person name="Spatafora J."/>
            <person name="Crous P."/>
            <person name="Grigoriev I."/>
        </authorList>
    </citation>
    <scope>NUCLEOTIDE SEQUENCE</scope>
    <source>
        <strain evidence="2">CBS 260.36</strain>
    </source>
</reference>
<accession>A0A9P4IZM5</accession>
<dbReference type="EMBL" id="ML996089">
    <property type="protein sequence ID" value="KAF2150595.1"/>
    <property type="molecule type" value="Genomic_DNA"/>
</dbReference>
<name>A0A9P4IZM5_9PEZI</name>
<feature type="region of interest" description="Disordered" evidence="1">
    <location>
        <begin position="1"/>
        <end position="25"/>
    </location>
</feature>
<sequence length="320" mass="35985">MLSIHHLNFHPGERPADDTFQGPRSIRRPLLGIVNKLNKMKKPHSRSNSSKAQLDPMNPPDKPRMIKRPTLNRGANDSIQPPDRPQITKRHTPNRAAHDPMQPPDRPHITKRHTLNRAVDKVTTTLRRVKTSANLKVLHHSRESRDQLFAPALIQRKHAQISISQPCLSNSPVTTTESEALLDELLAPKNFRSQLWANNQRKLEGACNYYCGTCDWQSLPVFEDDELDPDSSVLDPDYKKQIKTLQPRSRFVTDAIAPILRGSEPSDPQKEPADSVIKSSCTTASTITASTKDSEYRCTAVTAENITIPVRSRRVSQAAQ</sequence>
<proteinExistence type="predicted"/>
<evidence type="ECO:0000313" key="2">
    <source>
        <dbReference type="EMBL" id="KAF2150595.1"/>
    </source>
</evidence>
<dbReference type="AlphaFoldDB" id="A0A9P4IZM5"/>
<evidence type="ECO:0000313" key="3">
    <source>
        <dbReference type="Proteomes" id="UP000799439"/>
    </source>
</evidence>
<comment type="caution">
    <text evidence="2">The sequence shown here is derived from an EMBL/GenBank/DDBJ whole genome shotgun (WGS) entry which is preliminary data.</text>
</comment>
<gene>
    <name evidence="2" type="ORF">K461DRAFT_295859</name>
</gene>
<organism evidence="2 3">
    <name type="scientific">Myriangium duriaei CBS 260.36</name>
    <dbReference type="NCBI Taxonomy" id="1168546"/>
    <lineage>
        <taxon>Eukaryota</taxon>
        <taxon>Fungi</taxon>
        <taxon>Dikarya</taxon>
        <taxon>Ascomycota</taxon>
        <taxon>Pezizomycotina</taxon>
        <taxon>Dothideomycetes</taxon>
        <taxon>Dothideomycetidae</taxon>
        <taxon>Myriangiales</taxon>
        <taxon>Myriangiaceae</taxon>
        <taxon>Myriangium</taxon>
    </lineage>
</organism>
<feature type="region of interest" description="Disordered" evidence="1">
    <location>
        <begin position="38"/>
        <end position="109"/>
    </location>
</feature>
<evidence type="ECO:0000256" key="1">
    <source>
        <dbReference type="SAM" id="MobiDB-lite"/>
    </source>
</evidence>